<proteinExistence type="predicted"/>
<evidence type="ECO:0000313" key="5">
    <source>
        <dbReference type="EMBL" id="CAH1272516.1"/>
    </source>
</evidence>
<protein>
    <submittedName>
        <fullName evidence="5">Hypp4868 protein</fullName>
    </submittedName>
</protein>
<name>A0A8K0ACT0_BRALA</name>
<feature type="transmembrane region" description="Helical" evidence="3">
    <location>
        <begin position="118"/>
        <end position="136"/>
    </location>
</feature>
<evidence type="ECO:0000256" key="2">
    <source>
        <dbReference type="ARBA" id="ARBA00023157"/>
    </source>
</evidence>
<dbReference type="Gene3D" id="2.10.60.10">
    <property type="entry name" value="CD59"/>
    <property type="match status" value="1"/>
</dbReference>
<evidence type="ECO:0000313" key="6">
    <source>
        <dbReference type="Proteomes" id="UP000838412"/>
    </source>
</evidence>
<organism evidence="5 6">
    <name type="scientific">Branchiostoma lanceolatum</name>
    <name type="common">Common lancelet</name>
    <name type="synonym">Amphioxus lanceolatum</name>
    <dbReference type="NCBI Taxonomy" id="7740"/>
    <lineage>
        <taxon>Eukaryota</taxon>
        <taxon>Metazoa</taxon>
        <taxon>Chordata</taxon>
        <taxon>Cephalochordata</taxon>
        <taxon>Leptocardii</taxon>
        <taxon>Amphioxiformes</taxon>
        <taxon>Branchiostomatidae</taxon>
        <taxon>Branchiostoma</taxon>
    </lineage>
</organism>
<dbReference type="PANTHER" id="PTHR10036">
    <property type="entry name" value="CD59 GLYCOPROTEIN"/>
    <property type="match status" value="1"/>
</dbReference>
<keyword evidence="6" id="KW-1185">Reference proteome</keyword>
<evidence type="ECO:0000256" key="4">
    <source>
        <dbReference type="SAM" id="SignalP"/>
    </source>
</evidence>
<feature type="chain" id="PRO_5035430533" evidence="4">
    <location>
        <begin position="20"/>
        <end position="137"/>
    </location>
</feature>
<evidence type="ECO:0000256" key="1">
    <source>
        <dbReference type="ARBA" id="ARBA00022729"/>
    </source>
</evidence>
<dbReference type="OrthoDB" id="5945173at2759"/>
<accession>A0A8K0ACT0</accession>
<keyword evidence="1 4" id="KW-0732">Signal</keyword>
<dbReference type="InterPro" id="IPR045860">
    <property type="entry name" value="Snake_toxin-like_sf"/>
</dbReference>
<evidence type="ECO:0000256" key="3">
    <source>
        <dbReference type="SAM" id="Phobius"/>
    </source>
</evidence>
<keyword evidence="3" id="KW-0472">Membrane</keyword>
<keyword evidence="2" id="KW-1015">Disulfide bond</keyword>
<sequence length="137" mass="13951">MKIALAVVTVSALLAGAAALKCYKCSLQDSDANCNSRGPTQCDSAAADTCMTLSAKSAGVETITKLCGLKQNCQRRSLATAATTCKPGSESVSGCVQCCQGDACNAVTSFQSDATTTAVSFIATVAMAILAFILHVR</sequence>
<gene>
    <name evidence="5" type="primary">Hypp4868</name>
    <name evidence="5" type="ORF">BLAG_LOCUS24144</name>
</gene>
<dbReference type="PANTHER" id="PTHR10036:SF3">
    <property type="entry name" value="PROTEIN SLEEPLESS-RELATED"/>
    <property type="match status" value="1"/>
</dbReference>
<dbReference type="EMBL" id="OV696693">
    <property type="protein sequence ID" value="CAH1272516.1"/>
    <property type="molecule type" value="Genomic_DNA"/>
</dbReference>
<reference evidence="5" key="1">
    <citation type="submission" date="2022-01" db="EMBL/GenBank/DDBJ databases">
        <authorList>
            <person name="Braso-Vives M."/>
        </authorList>
    </citation>
    <scope>NUCLEOTIDE SEQUENCE</scope>
</reference>
<dbReference type="Proteomes" id="UP000838412">
    <property type="component" value="Chromosome 8"/>
</dbReference>
<keyword evidence="3" id="KW-0812">Transmembrane</keyword>
<keyword evidence="3" id="KW-1133">Transmembrane helix</keyword>
<dbReference type="SUPFAM" id="SSF57302">
    <property type="entry name" value="Snake toxin-like"/>
    <property type="match status" value="1"/>
</dbReference>
<dbReference type="AlphaFoldDB" id="A0A8K0ACT0"/>
<feature type="signal peptide" evidence="4">
    <location>
        <begin position="1"/>
        <end position="19"/>
    </location>
</feature>